<evidence type="ECO:0000313" key="3">
    <source>
        <dbReference type="Proteomes" id="UP000183760"/>
    </source>
</evidence>
<keyword evidence="3" id="KW-1185">Reference proteome</keyword>
<name>A0A511T6P4_MYXFU</name>
<accession>A0A511T6P4</accession>
<reference evidence="1 4" key="2">
    <citation type="submission" date="2019-07" db="EMBL/GenBank/DDBJ databases">
        <title>Whole genome shotgun sequence of Myxococcus fulvus NBRC 100333.</title>
        <authorList>
            <person name="Hosoyama A."/>
            <person name="Uohara A."/>
            <person name="Ohji S."/>
            <person name="Ichikawa N."/>
        </authorList>
    </citation>
    <scope>NUCLEOTIDE SEQUENCE [LARGE SCALE GENOMIC DNA]</scope>
    <source>
        <strain evidence="1 4">NBRC 100333</strain>
    </source>
</reference>
<proteinExistence type="predicted"/>
<dbReference type="OrthoDB" id="646010at2"/>
<evidence type="ECO:0000313" key="4">
    <source>
        <dbReference type="Proteomes" id="UP000321514"/>
    </source>
</evidence>
<dbReference type="Proteomes" id="UP000183760">
    <property type="component" value="Unassembled WGS sequence"/>
</dbReference>
<dbReference type="Proteomes" id="UP000321514">
    <property type="component" value="Unassembled WGS sequence"/>
</dbReference>
<protein>
    <submittedName>
        <fullName evidence="1">Uncharacterized protein</fullName>
    </submittedName>
</protein>
<dbReference type="RefSeq" id="WP_074957551.1">
    <property type="nucleotide sequence ID" value="NZ_BJXR01000034.1"/>
</dbReference>
<dbReference type="EMBL" id="BJXR01000034">
    <property type="protein sequence ID" value="GEN09617.1"/>
    <property type="molecule type" value="Genomic_DNA"/>
</dbReference>
<dbReference type="AlphaFoldDB" id="A0A511T6P4"/>
<sequence>MASYQWNDGRILTLNPGDTAKCQGELNQQQLYALFFYNSAQNDTGATLNVVWSNSQPPVQVHVPGTAGRLGLASLLFVSGNDTNSVSLSMGQNQPGAQVQCFIGSVKMPTNTAGINNTPLEADGQLHPFNAFTRYFAVPQSHWYQGQLQSNVNQFISVQFTQQSALVNVVNCLVDPSPTLFYAGPTAPSQVKVNPVQSQTLQWNFQGNGGQTVWINADSIQNSQSASISLLSLASLYAAHQP</sequence>
<evidence type="ECO:0000313" key="2">
    <source>
        <dbReference type="EMBL" id="SEU33322.1"/>
    </source>
</evidence>
<evidence type="ECO:0000313" key="1">
    <source>
        <dbReference type="EMBL" id="GEN09617.1"/>
    </source>
</evidence>
<organism evidence="1 4">
    <name type="scientific">Myxococcus fulvus</name>
    <dbReference type="NCBI Taxonomy" id="33"/>
    <lineage>
        <taxon>Bacteria</taxon>
        <taxon>Pseudomonadati</taxon>
        <taxon>Myxococcota</taxon>
        <taxon>Myxococcia</taxon>
        <taxon>Myxococcales</taxon>
        <taxon>Cystobacterineae</taxon>
        <taxon>Myxococcaceae</taxon>
        <taxon>Myxococcus</taxon>
    </lineage>
</organism>
<reference evidence="2 3" key="1">
    <citation type="submission" date="2016-10" db="EMBL/GenBank/DDBJ databases">
        <authorList>
            <person name="Varghese N."/>
            <person name="Submissions S."/>
        </authorList>
    </citation>
    <scope>NUCLEOTIDE SEQUENCE [LARGE SCALE GENOMIC DNA]</scope>
    <source>
        <strain evidence="2 3">DSM 16525</strain>
    </source>
</reference>
<gene>
    <name evidence="1" type="ORF">MFU01_46540</name>
    <name evidence="2" type="ORF">SAMN05443572_109270</name>
</gene>
<comment type="caution">
    <text evidence="1">The sequence shown here is derived from an EMBL/GenBank/DDBJ whole genome shotgun (WGS) entry which is preliminary data.</text>
</comment>
<dbReference type="EMBL" id="FOIB01000009">
    <property type="protein sequence ID" value="SEU33322.1"/>
    <property type="molecule type" value="Genomic_DNA"/>
</dbReference>